<dbReference type="SMART" id="SM00333">
    <property type="entry name" value="TUDOR"/>
    <property type="match status" value="2"/>
</dbReference>
<reference evidence="4" key="1">
    <citation type="submission" date="2010-06" db="EMBL/GenBank/DDBJ databases">
        <authorList>
            <person name="Jiang H."/>
            <person name="Abraham K."/>
            <person name="Ali S."/>
            <person name="Alsbrooks S.L."/>
            <person name="Anim B.N."/>
            <person name="Anosike U.S."/>
            <person name="Attaway T."/>
            <person name="Bandaranaike D.P."/>
            <person name="Battles P.K."/>
            <person name="Bell S.N."/>
            <person name="Bell A.V."/>
            <person name="Beltran B."/>
            <person name="Bickham C."/>
            <person name="Bustamante Y."/>
            <person name="Caleb T."/>
            <person name="Canada A."/>
            <person name="Cardenas V."/>
            <person name="Carter K."/>
            <person name="Chacko J."/>
            <person name="Chandrabose M.N."/>
            <person name="Chavez D."/>
            <person name="Chavez A."/>
            <person name="Chen L."/>
            <person name="Chu H.-S."/>
            <person name="Claassen K.J."/>
            <person name="Cockrell R."/>
            <person name="Collins M."/>
            <person name="Cooper J.A."/>
            <person name="Cree A."/>
            <person name="Curry S.M."/>
            <person name="Da Y."/>
            <person name="Dao M.D."/>
            <person name="Das B."/>
            <person name="Davila M.-L."/>
            <person name="Davy-Carroll L."/>
            <person name="Denson S."/>
            <person name="Dinh H."/>
            <person name="Ebong V.E."/>
            <person name="Edwards J.R."/>
            <person name="Egan A."/>
            <person name="El-Daye J."/>
            <person name="Escobedo L."/>
            <person name="Fernandez S."/>
            <person name="Fernando P.R."/>
            <person name="Flagg N."/>
            <person name="Forbes L.D."/>
            <person name="Fowler R.G."/>
            <person name="Fu Q."/>
            <person name="Gabisi R.A."/>
            <person name="Ganer J."/>
            <person name="Garbino Pronczuk A."/>
            <person name="Garcia R.M."/>
            <person name="Garner T."/>
            <person name="Garrett T.E."/>
            <person name="Gonzalez D.A."/>
            <person name="Hamid H."/>
            <person name="Hawkins E.S."/>
            <person name="Hirani K."/>
            <person name="Hogues M.E."/>
            <person name="Hollins B."/>
            <person name="Hsiao C.-H."/>
            <person name="Jabil R."/>
            <person name="James M.L."/>
            <person name="Jhangiani S.N."/>
            <person name="Johnson B."/>
            <person name="Johnson Q."/>
            <person name="Joshi V."/>
            <person name="Kalu J.B."/>
            <person name="Kam C."/>
            <person name="Kashfia A."/>
            <person name="Keebler J."/>
            <person name="Kisamo H."/>
            <person name="Kovar C.L."/>
            <person name="Lago L.A."/>
            <person name="Lai C.-Y."/>
            <person name="Laidlaw J."/>
            <person name="Lara F."/>
            <person name="Le T.-K."/>
            <person name="Lee S.L."/>
            <person name="Legall F.H."/>
            <person name="Lemon S.J."/>
            <person name="Lewis L.R."/>
            <person name="Li B."/>
            <person name="Liu Y."/>
            <person name="Liu Y.-S."/>
            <person name="Lopez J."/>
            <person name="Lozado R.J."/>
            <person name="Lu J."/>
            <person name="Madu R.C."/>
            <person name="Maheshwari M."/>
            <person name="Maheshwari R."/>
            <person name="Malloy K."/>
            <person name="Martinez E."/>
            <person name="Mathew T."/>
            <person name="Mercado I.C."/>
            <person name="Mercado C."/>
            <person name="Meyer B."/>
            <person name="Montgomery K."/>
            <person name="Morgan M.B."/>
            <person name="Munidasa M."/>
            <person name="Nazareth L.V."/>
            <person name="Nelson J."/>
            <person name="Ng B.M."/>
            <person name="Nguyen N.B."/>
            <person name="Nguyen P.Q."/>
            <person name="Nguyen T."/>
            <person name="Obregon M."/>
            <person name="Okwuonu G.O."/>
            <person name="Onwere C.G."/>
            <person name="Orozco G."/>
            <person name="Parra A."/>
            <person name="Patel S."/>
            <person name="Patil S."/>
            <person name="Perez A."/>
            <person name="Perez Y."/>
            <person name="Pham C."/>
            <person name="Primus E.L."/>
            <person name="Pu L.-L."/>
            <person name="Puazo M."/>
            <person name="Qin X."/>
            <person name="Quiroz J.B."/>
            <person name="Reese J."/>
            <person name="Richards S."/>
            <person name="Rives C.M."/>
            <person name="Robberts R."/>
            <person name="Ruiz S.J."/>
            <person name="Ruiz M.J."/>
            <person name="Santibanez J."/>
            <person name="Schneider B.W."/>
            <person name="Sisson I."/>
            <person name="Smith M."/>
            <person name="Sodergren E."/>
            <person name="Song X.-Z."/>
            <person name="Song B.B."/>
            <person name="Summersgill H."/>
            <person name="Thelus R."/>
            <person name="Thornton R.D."/>
            <person name="Trejos Z.Y."/>
            <person name="Usmani K."/>
            <person name="Vattathil S."/>
            <person name="Villasana D."/>
            <person name="Walker D.L."/>
            <person name="Wang S."/>
            <person name="Wang K."/>
            <person name="White C.S."/>
            <person name="Williams A.C."/>
            <person name="Williamson J."/>
            <person name="Wilson K."/>
            <person name="Woghiren I.O."/>
            <person name="Woodworth J.R."/>
            <person name="Worley K.C."/>
            <person name="Wright R.A."/>
            <person name="Wu W."/>
            <person name="Young L."/>
            <person name="Zhang L."/>
            <person name="Zhang J."/>
            <person name="Zhu Y."/>
            <person name="Muzny D.M."/>
            <person name="Weinstock G."/>
            <person name="Gibbs R.A."/>
        </authorList>
    </citation>
    <scope>NUCLEOTIDE SEQUENCE [LARGE SCALE GENOMIC DNA]</scope>
    <source>
        <strain evidence="4">LSR1</strain>
    </source>
</reference>
<dbReference type="RefSeq" id="XP_029342148.1">
    <property type="nucleotide sequence ID" value="XM_029486288.1"/>
</dbReference>
<dbReference type="PANTHER" id="PTHR16442">
    <property type="entry name" value="RING FINGER PROTEIN 17"/>
    <property type="match status" value="1"/>
</dbReference>
<proteinExistence type="predicted"/>
<feature type="domain" description="Tudor" evidence="2">
    <location>
        <begin position="359"/>
        <end position="418"/>
    </location>
</feature>
<dbReference type="AlphaFoldDB" id="A0A8R2JM90"/>
<dbReference type="Gene3D" id="2.40.50.90">
    <property type="match status" value="2"/>
</dbReference>
<dbReference type="Pfam" id="PF00567">
    <property type="entry name" value="TUDOR"/>
    <property type="match status" value="2"/>
</dbReference>
<evidence type="ECO:0000313" key="4">
    <source>
        <dbReference type="Proteomes" id="UP000007819"/>
    </source>
</evidence>
<accession>A0A8R2JM90</accession>
<dbReference type="FunFam" id="2.30.30.140:FF:000018">
    <property type="entry name" value="Serine/threonine-protein kinase 31"/>
    <property type="match status" value="1"/>
</dbReference>
<dbReference type="Proteomes" id="UP000007819">
    <property type="component" value="Chromosome A1"/>
</dbReference>
<organism evidence="3 4">
    <name type="scientific">Acyrthosiphon pisum</name>
    <name type="common">Pea aphid</name>
    <dbReference type="NCBI Taxonomy" id="7029"/>
    <lineage>
        <taxon>Eukaryota</taxon>
        <taxon>Metazoa</taxon>
        <taxon>Ecdysozoa</taxon>
        <taxon>Arthropoda</taxon>
        <taxon>Hexapoda</taxon>
        <taxon>Insecta</taxon>
        <taxon>Pterygota</taxon>
        <taxon>Neoptera</taxon>
        <taxon>Paraneoptera</taxon>
        <taxon>Hemiptera</taxon>
        <taxon>Sternorrhyncha</taxon>
        <taxon>Aphidomorpha</taxon>
        <taxon>Aphidoidea</taxon>
        <taxon>Aphididae</taxon>
        <taxon>Macrosiphini</taxon>
        <taxon>Acyrthosiphon</taxon>
    </lineage>
</organism>
<dbReference type="GeneID" id="115033014"/>
<dbReference type="PROSITE" id="PS50304">
    <property type="entry name" value="TUDOR"/>
    <property type="match status" value="2"/>
</dbReference>
<dbReference type="InterPro" id="IPR035437">
    <property type="entry name" value="SNase_OB-fold_sf"/>
</dbReference>
<dbReference type="KEGG" id="api:115033014"/>
<evidence type="ECO:0000259" key="2">
    <source>
        <dbReference type="PROSITE" id="PS50304"/>
    </source>
</evidence>
<feature type="domain" description="Tudor" evidence="2">
    <location>
        <begin position="138"/>
        <end position="201"/>
    </location>
</feature>
<protein>
    <recommendedName>
        <fullName evidence="2">Tudor domain-containing protein</fullName>
    </recommendedName>
</protein>
<evidence type="ECO:0000256" key="1">
    <source>
        <dbReference type="SAM" id="MobiDB-lite"/>
    </source>
</evidence>
<keyword evidence="4" id="KW-1185">Reference proteome</keyword>
<dbReference type="EnsemblMetazoa" id="XM_029486288.1">
    <property type="protein sequence ID" value="XP_029342148.1"/>
    <property type="gene ID" value="LOC115033014"/>
</dbReference>
<evidence type="ECO:0000313" key="3">
    <source>
        <dbReference type="EnsemblMetazoa" id="XP_029342148.1"/>
    </source>
</evidence>
<dbReference type="PANTHER" id="PTHR16442:SF1">
    <property type="entry name" value="RING FINGER PROTEIN 17"/>
    <property type="match status" value="1"/>
</dbReference>
<feature type="region of interest" description="Disordered" evidence="1">
    <location>
        <begin position="38"/>
        <end position="61"/>
    </location>
</feature>
<dbReference type="GO" id="GO:0005737">
    <property type="term" value="C:cytoplasm"/>
    <property type="evidence" value="ECO:0007669"/>
    <property type="project" value="UniProtKB-ARBA"/>
</dbReference>
<dbReference type="InterPro" id="IPR002999">
    <property type="entry name" value="Tudor"/>
</dbReference>
<reference evidence="3" key="2">
    <citation type="submission" date="2022-06" db="UniProtKB">
        <authorList>
            <consortium name="EnsemblMetazoa"/>
        </authorList>
    </citation>
    <scope>IDENTIFICATION</scope>
</reference>
<feature type="compositionally biased region" description="Low complexity" evidence="1">
    <location>
        <begin position="38"/>
        <end position="57"/>
    </location>
</feature>
<dbReference type="OrthoDB" id="5800423at2759"/>
<dbReference type="SUPFAM" id="SSF63748">
    <property type="entry name" value="Tudor/PWWP/MBT"/>
    <property type="match status" value="3"/>
</dbReference>
<name>A0A8R2JM90_ACYPI</name>
<sequence>MLSSTMSISSNYSTVSGAEAAATFGDVSASSVDAAASSADTRASSTDAAASSADVAAGSYDDNTSGDSAAASVIDGPPQSQVFKEIVKNQVELVVVSHLNSPSDFYVQLNANSKVLDMVDSELGRHVKSKHGAVPVGHVEIDNTIMYAVQTSDNKWCRGVVLHAFNENNTDLFRVHFVDYGFMETLTADRIKSVPVSVVSIPPLAYNCAIYDLKPKYTTGWSNEAYILFNDLMSIKTGLYFIYPLEIKGLRIGVDVVWNGDIYPLSIRDAMFFLGYGSYEYYVNKQLHQELVNMITLPDNLKLEEGKKYSVILCHFISPTEFYMRIGDDTAQLEEVMNTLKTIYIPTAENTHKSYLLYTPQIGMAVAARYSIDGHWHRAKITSLPEERLVTVFYIDFGNSETLPWDELRVLDKNLIKTPPLVIKASLADVNPAVEGIESTKWSDNACAAFLNFSKIDYADDDLIAFIHEVDGDTHKIVLYNRSSRAEICLNSKLVSQGYATTMDPISCVFKKTNTRKQVKQTVLLNSRNKEVMSPSDDTLSFTKLRSVIENENHSWKNKKNKLPGMPMSIVKVVSPDEIILKKMDYNTEILTEKMNKVYGDKKNKKTILGWKINDLCAILIKKYGNWKSIHNLNVYFYDINETIDEIPIKTLHILEAEFLKLKCGILHCGLSNLVPLGASDGIWPKFSCDRLIEELKKYPSVYFLNQVNPQVNIDY</sequence>
<dbReference type="Gene3D" id="2.30.30.140">
    <property type="match status" value="2"/>
</dbReference>